<proteinExistence type="predicted"/>
<accession>A0A6J6AKX5</accession>
<reference evidence="1" key="1">
    <citation type="submission" date="2020-05" db="EMBL/GenBank/DDBJ databases">
        <authorList>
            <person name="Chiriac C."/>
            <person name="Salcher M."/>
            <person name="Ghai R."/>
            <person name="Kavagutti S V."/>
        </authorList>
    </citation>
    <scope>NUCLEOTIDE SEQUENCE</scope>
</reference>
<organism evidence="1">
    <name type="scientific">freshwater metagenome</name>
    <dbReference type="NCBI Taxonomy" id="449393"/>
    <lineage>
        <taxon>unclassified sequences</taxon>
        <taxon>metagenomes</taxon>
        <taxon>ecological metagenomes</taxon>
    </lineage>
</organism>
<dbReference type="EMBL" id="CAEUNI010000024">
    <property type="protein sequence ID" value="CAB4371048.1"/>
    <property type="molecule type" value="Genomic_DNA"/>
</dbReference>
<gene>
    <name evidence="1" type="ORF">UFOPK4182_00354</name>
</gene>
<protein>
    <submittedName>
        <fullName evidence="1">Unannotated protein</fullName>
    </submittedName>
</protein>
<evidence type="ECO:0000313" key="1">
    <source>
        <dbReference type="EMBL" id="CAB4371048.1"/>
    </source>
</evidence>
<name>A0A6J6AKX5_9ZZZZ</name>
<sequence>MFAAIFKTATSEENSRTLFITASSVVLKDGKSSREILSKVTPGVTSEFNESERCSAIAADPSCNPLRRLSGVKRHDSSRP</sequence>
<dbReference type="AlphaFoldDB" id="A0A6J6AKX5"/>